<dbReference type="Pfam" id="PF01425">
    <property type="entry name" value="Amidase"/>
    <property type="match status" value="1"/>
</dbReference>
<dbReference type="GO" id="GO:0003824">
    <property type="term" value="F:catalytic activity"/>
    <property type="evidence" value="ECO:0007669"/>
    <property type="project" value="InterPro"/>
</dbReference>
<protein>
    <submittedName>
        <fullName evidence="2">Amidase</fullName>
    </submittedName>
</protein>
<dbReference type="AlphaFoldDB" id="A0A6G9I9X0"/>
<dbReference type="PANTHER" id="PTHR11895">
    <property type="entry name" value="TRANSAMIDASE"/>
    <property type="match status" value="1"/>
</dbReference>
<dbReference type="NCBIfam" id="NF005686">
    <property type="entry name" value="PRK07486.1"/>
    <property type="match status" value="1"/>
</dbReference>
<evidence type="ECO:0000259" key="1">
    <source>
        <dbReference type="Pfam" id="PF01425"/>
    </source>
</evidence>
<dbReference type="InterPro" id="IPR000120">
    <property type="entry name" value="Amidase"/>
</dbReference>
<dbReference type="RefSeq" id="WP_166914370.1">
    <property type="nucleotide sequence ID" value="NZ_CP050253.1"/>
</dbReference>
<dbReference type="InParanoid" id="A0A6G9I9X0"/>
<dbReference type="InterPro" id="IPR023631">
    <property type="entry name" value="Amidase_dom"/>
</dbReference>
<keyword evidence="3" id="KW-1185">Reference proteome</keyword>
<dbReference type="SUPFAM" id="SSF75304">
    <property type="entry name" value="Amidase signature (AS) enzymes"/>
    <property type="match status" value="1"/>
</dbReference>
<dbReference type="PANTHER" id="PTHR11895:SF76">
    <property type="entry name" value="INDOLEACETAMIDE HYDROLASE"/>
    <property type="match status" value="1"/>
</dbReference>
<name>A0A6G9I9X0_9GAMM</name>
<proteinExistence type="predicted"/>
<evidence type="ECO:0000313" key="2">
    <source>
        <dbReference type="EMBL" id="QIQ20524.1"/>
    </source>
</evidence>
<organism evidence="2 3">
    <name type="scientific">Zophobihabitans entericus</name>
    <dbReference type="NCBI Taxonomy" id="1635327"/>
    <lineage>
        <taxon>Bacteria</taxon>
        <taxon>Pseudomonadati</taxon>
        <taxon>Pseudomonadota</taxon>
        <taxon>Gammaproteobacteria</taxon>
        <taxon>Orbales</taxon>
        <taxon>Orbaceae</taxon>
        <taxon>Zophobihabitans</taxon>
    </lineage>
</organism>
<dbReference type="Proteomes" id="UP000501168">
    <property type="component" value="Chromosome"/>
</dbReference>
<dbReference type="Gene3D" id="3.90.1300.10">
    <property type="entry name" value="Amidase signature (AS) domain"/>
    <property type="match status" value="1"/>
</dbReference>
<dbReference type="EMBL" id="CP050253">
    <property type="protein sequence ID" value="QIQ20524.1"/>
    <property type="molecule type" value="Genomic_DNA"/>
</dbReference>
<dbReference type="KEGG" id="orb:IPMB12_01785"/>
<evidence type="ECO:0000313" key="3">
    <source>
        <dbReference type="Proteomes" id="UP000501168"/>
    </source>
</evidence>
<reference evidence="2 3" key="1">
    <citation type="submission" date="2020-03" db="EMBL/GenBank/DDBJ databases">
        <title>Complete genome sequence of Orbus sp. IPMB12 (BCRC 80908).</title>
        <authorList>
            <person name="Lo W.-S."/>
            <person name="Chang T.-H."/>
            <person name="Kuo C.-H."/>
        </authorList>
    </citation>
    <scope>NUCLEOTIDE SEQUENCE [LARGE SCALE GENOMIC DNA]</scope>
    <source>
        <strain evidence="2 3">IPMB12</strain>
    </source>
</reference>
<feature type="domain" description="Amidase" evidence="1">
    <location>
        <begin position="29"/>
        <end position="456"/>
    </location>
</feature>
<accession>A0A6G9I9X0</accession>
<gene>
    <name evidence="2" type="ORF">IPMB12_01785</name>
</gene>
<dbReference type="InterPro" id="IPR036928">
    <property type="entry name" value="AS_sf"/>
</dbReference>
<sequence length="479" mass="52615">MSKINNPITTMSALELSKAIKGKQVSCVEVMNAYLDKIDVLNPKVNAIVALQDRDDLVKQAKEKDQELAAGKYAGWMHGFPHAVKDLSAVKGIVMSNGSPLFKNFVPEADSVMVSRIRKAGAIMIGKTNTPEFGLGSNTKNPVYGTTFNAYDQSKTSGGSSGGAAVALALQMVPSADGSDMMGSLRNPAAFNNVIGFRPTQGRVPFGPGPEVWFSQLGYEGPMGRNIADTAELLKTQSGFDSRVPLSLGDPLAEFGVPPKKLRIGWLKDMDGGLDFEKGIIPLCEKALKVFTDMGHIVEEVKLDVTQEFIWSTWLTQRHWTVSNGLRVFYNDAEKRKLLKPEAIWEIEGGLNLTGQDVFQAGVRRTTIYQAFNKLFASYDILVLPTAQMFPFDPTNHSPMELNGKKLDTYHRYMEVVTPGTLSGCPVLNVPVGFNEKGLPMGMQLIGPYAKDMELLNIGYVYEQATRWNLDHKPALLKD</sequence>